<gene>
    <name evidence="3" type="ORF">GCM10022223_32080</name>
</gene>
<accession>A0ABP6ZMJ9</accession>
<organism evidence="3 4">
    <name type="scientific">Kineosporia mesophila</name>
    <dbReference type="NCBI Taxonomy" id="566012"/>
    <lineage>
        <taxon>Bacteria</taxon>
        <taxon>Bacillati</taxon>
        <taxon>Actinomycetota</taxon>
        <taxon>Actinomycetes</taxon>
        <taxon>Kineosporiales</taxon>
        <taxon>Kineosporiaceae</taxon>
        <taxon>Kineosporia</taxon>
    </lineage>
</organism>
<name>A0ABP6ZMJ9_9ACTN</name>
<feature type="domain" description="Fumarylacetoacetase-like C-terminal" evidence="2">
    <location>
        <begin position="79"/>
        <end position="260"/>
    </location>
</feature>
<sequence>MTTDLTLPGRVQQAADRLLTAQRERRPGAPVRDLIGSTDITAAYAVQQRVVDSRLAAGARRVGRKIGLTSAAVQQQVGVDRPDFGVLLDDMLFHHGDQIPAGRLLQPRAEGEIAFVLATDLEDPDLPRERLPQAVSHAVAAIEVVDSRVREWDIAITDTVADNASSGAFVLGREQVPLDAFVPRDVTMRMTVNGTEMSTGTGQACLGDPLDALWWLARTSIEFGAPLRAGEIILSGALGPLVPVRAGDALDLEVSGLGRVFVTFTRGEYS</sequence>
<evidence type="ECO:0000256" key="1">
    <source>
        <dbReference type="ARBA" id="ARBA00023239"/>
    </source>
</evidence>
<dbReference type="Pfam" id="PF01557">
    <property type="entry name" value="FAA_hydrolase"/>
    <property type="match status" value="1"/>
</dbReference>
<evidence type="ECO:0000259" key="2">
    <source>
        <dbReference type="Pfam" id="PF01557"/>
    </source>
</evidence>
<keyword evidence="3" id="KW-0378">Hydrolase</keyword>
<dbReference type="InterPro" id="IPR011234">
    <property type="entry name" value="Fumarylacetoacetase-like_C"/>
</dbReference>
<comment type="caution">
    <text evidence="3">The sequence shown here is derived from an EMBL/GenBank/DDBJ whole genome shotgun (WGS) entry which is preliminary data.</text>
</comment>
<dbReference type="GO" id="GO:0016787">
    <property type="term" value="F:hydrolase activity"/>
    <property type="evidence" value="ECO:0007669"/>
    <property type="project" value="UniProtKB-KW"/>
</dbReference>
<evidence type="ECO:0000313" key="3">
    <source>
        <dbReference type="EMBL" id="GAA3613508.1"/>
    </source>
</evidence>
<proteinExistence type="predicted"/>
<dbReference type="PANTHER" id="PTHR30143:SF0">
    <property type="entry name" value="2-KETO-4-PENTENOATE HYDRATASE"/>
    <property type="match status" value="1"/>
</dbReference>
<dbReference type="Gene3D" id="3.90.850.10">
    <property type="entry name" value="Fumarylacetoacetase-like, C-terminal domain"/>
    <property type="match status" value="1"/>
</dbReference>
<protein>
    <submittedName>
        <fullName evidence="3">Fumarylacetoacetate hydrolase family protein</fullName>
    </submittedName>
</protein>
<dbReference type="RefSeq" id="WP_231488661.1">
    <property type="nucleotide sequence ID" value="NZ_BAAAZO010000005.1"/>
</dbReference>
<dbReference type="SUPFAM" id="SSF56529">
    <property type="entry name" value="FAH"/>
    <property type="match status" value="1"/>
</dbReference>
<keyword evidence="4" id="KW-1185">Reference proteome</keyword>
<keyword evidence="1" id="KW-0456">Lyase</keyword>
<reference evidence="4" key="1">
    <citation type="journal article" date="2019" name="Int. J. Syst. Evol. Microbiol.">
        <title>The Global Catalogue of Microorganisms (GCM) 10K type strain sequencing project: providing services to taxonomists for standard genome sequencing and annotation.</title>
        <authorList>
            <consortium name="The Broad Institute Genomics Platform"/>
            <consortium name="The Broad Institute Genome Sequencing Center for Infectious Disease"/>
            <person name="Wu L."/>
            <person name="Ma J."/>
        </authorList>
    </citation>
    <scope>NUCLEOTIDE SEQUENCE [LARGE SCALE GENOMIC DNA]</scope>
    <source>
        <strain evidence="4">JCM 16902</strain>
    </source>
</reference>
<dbReference type="InterPro" id="IPR036663">
    <property type="entry name" value="Fumarylacetoacetase_C_sf"/>
</dbReference>
<dbReference type="PANTHER" id="PTHR30143">
    <property type="entry name" value="ACID HYDRATASE"/>
    <property type="match status" value="1"/>
</dbReference>
<evidence type="ECO:0000313" key="4">
    <source>
        <dbReference type="Proteomes" id="UP001501074"/>
    </source>
</evidence>
<dbReference type="InterPro" id="IPR050772">
    <property type="entry name" value="Hydratase-Decarb/MhpD_sf"/>
</dbReference>
<dbReference type="EMBL" id="BAAAZO010000005">
    <property type="protein sequence ID" value="GAA3613508.1"/>
    <property type="molecule type" value="Genomic_DNA"/>
</dbReference>
<dbReference type="Proteomes" id="UP001501074">
    <property type="component" value="Unassembled WGS sequence"/>
</dbReference>